<dbReference type="PANTHER" id="PTHR11654">
    <property type="entry name" value="OLIGOPEPTIDE TRANSPORTER-RELATED"/>
    <property type="match status" value="1"/>
</dbReference>
<dbReference type="InterPro" id="IPR018456">
    <property type="entry name" value="PTR2_symporter_CS"/>
</dbReference>
<comment type="similarity">
    <text evidence="2 6">Belongs to the major facilitator superfamily. Proton-dependent oligopeptide transporter (POT/PTR) (TC 2.A.17) family.</text>
</comment>
<sequence length="557" mass="61462">MGSAKNQEELTRLLQDPVNIATLTNGVPNASTHTFPIAARASDLQKRSLKDRSRSVYGIVPTSVWVLCIVELGERFCFYGISTVFQNYVARPLNGSEGRGALGMGHQAATGMLTLFRFWCYASPVIGAVVADQYLGRLSTILLFSVAYLIGLCILSITSLPTALENGLGIGGFSLAIFFIGLGTGGIKSNISPLIADQSNRYTDILADELVDRKMTLRQSYMIFYAAINIGSFSGFLTPYLERDIGFWSAYLVCTCVLVCCLCVIPFLIKELAVRPVKNTIIRDAFWAVSLMVSYWNLDAAYPSWQSINGKEGIILPWDDSFAAQTRYAVLACRLFVFFPIYWAAEGLFSITMIIQAGQMRDHGIPNDLLQNISTLAVLLIIPLFEWLLFPFLQRLNVSVGVINRITMGFVIAGVAMAYASFLQHVIYSTGPCYEHPRCESSVVDGVPHGNHTSVLFQIPTHILMSMANVLVSVSGFQYAYEIAPLDLKSFVQSLYMLTLAIGSVLGGLFIPAVFDPAMLWLFVVLAFILLFTAFVIPTRLEISTDAESDRFNRRGI</sequence>
<evidence type="ECO:0000313" key="9">
    <source>
        <dbReference type="Proteomes" id="UP000018001"/>
    </source>
</evidence>
<keyword evidence="9" id="KW-1185">Reference proteome</keyword>
<dbReference type="EMBL" id="BAUL01000157">
    <property type="protein sequence ID" value="GAD96223.1"/>
    <property type="molecule type" value="Genomic_DNA"/>
</dbReference>
<comment type="caution">
    <text evidence="8">The sequence shown here is derived from an EMBL/GenBank/DDBJ whole genome shotgun (WGS) entry which is preliminary data.</text>
</comment>
<feature type="transmembrane region" description="Helical" evidence="7">
    <location>
        <begin position="56"/>
        <end position="81"/>
    </location>
</feature>
<dbReference type="GO" id="GO:0016020">
    <property type="term" value="C:membrane"/>
    <property type="evidence" value="ECO:0007669"/>
    <property type="project" value="UniProtKB-SubCell"/>
</dbReference>
<keyword evidence="4 7" id="KW-1133">Transmembrane helix</keyword>
<dbReference type="eggNOG" id="KOG1237">
    <property type="taxonomic scope" value="Eukaryota"/>
</dbReference>
<feature type="transmembrane region" description="Helical" evidence="7">
    <location>
        <begin position="101"/>
        <end position="122"/>
    </location>
</feature>
<feature type="transmembrane region" description="Helical" evidence="7">
    <location>
        <begin position="169"/>
        <end position="187"/>
    </location>
</feature>
<feature type="transmembrane region" description="Helical" evidence="7">
    <location>
        <begin position="521"/>
        <end position="541"/>
    </location>
</feature>
<feature type="transmembrane region" description="Helical" evidence="7">
    <location>
        <begin position="335"/>
        <end position="357"/>
    </location>
</feature>
<dbReference type="PROSITE" id="PS01023">
    <property type="entry name" value="PTR2_2"/>
    <property type="match status" value="1"/>
</dbReference>
<name>V5FVW6_BYSSN</name>
<keyword evidence="6" id="KW-0813">Transport</keyword>
<evidence type="ECO:0008006" key="10">
    <source>
        <dbReference type="Google" id="ProtNLM"/>
    </source>
</evidence>
<evidence type="ECO:0000256" key="5">
    <source>
        <dbReference type="ARBA" id="ARBA00023136"/>
    </source>
</evidence>
<dbReference type="OrthoDB" id="8904098at2759"/>
<dbReference type="Pfam" id="PF00854">
    <property type="entry name" value="PTR2"/>
    <property type="match status" value="1"/>
</dbReference>
<evidence type="ECO:0000256" key="2">
    <source>
        <dbReference type="ARBA" id="ARBA00005982"/>
    </source>
</evidence>
<accession>V5FVW6</accession>
<protein>
    <recommendedName>
        <fullName evidence="10">Oligopeptide transporter</fullName>
    </recommendedName>
</protein>
<comment type="subcellular location">
    <subcellularLocation>
        <location evidence="1 6">Membrane</location>
        <topology evidence="1 6">Multi-pass membrane protein</topology>
    </subcellularLocation>
</comment>
<feature type="transmembrane region" description="Helical" evidence="7">
    <location>
        <begin position="463"/>
        <end position="483"/>
    </location>
</feature>
<dbReference type="SUPFAM" id="SSF103473">
    <property type="entry name" value="MFS general substrate transporter"/>
    <property type="match status" value="1"/>
</dbReference>
<keyword evidence="5 7" id="KW-0472">Membrane</keyword>
<feature type="transmembrane region" description="Helical" evidence="7">
    <location>
        <begin position="495"/>
        <end position="515"/>
    </location>
</feature>
<evidence type="ECO:0000256" key="6">
    <source>
        <dbReference type="RuleBase" id="RU003755"/>
    </source>
</evidence>
<feature type="transmembrane region" description="Helical" evidence="7">
    <location>
        <begin position="247"/>
        <end position="269"/>
    </location>
</feature>
<feature type="transmembrane region" description="Helical" evidence="7">
    <location>
        <begin position="134"/>
        <end position="157"/>
    </location>
</feature>
<dbReference type="GO" id="GO:0006857">
    <property type="term" value="P:oligopeptide transport"/>
    <property type="evidence" value="ECO:0007669"/>
    <property type="project" value="InterPro"/>
</dbReference>
<dbReference type="AlphaFoldDB" id="V5FVW6"/>
<organism evidence="8 9">
    <name type="scientific">Byssochlamys spectabilis (strain No. 5 / NBRC 109023)</name>
    <name type="common">Paecilomyces variotii</name>
    <dbReference type="NCBI Taxonomy" id="1356009"/>
    <lineage>
        <taxon>Eukaryota</taxon>
        <taxon>Fungi</taxon>
        <taxon>Dikarya</taxon>
        <taxon>Ascomycota</taxon>
        <taxon>Pezizomycotina</taxon>
        <taxon>Eurotiomycetes</taxon>
        <taxon>Eurotiomycetidae</taxon>
        <taxon>Eurotiales</taxon>
        <taxon>Thermoascaceae</taxon>
        <taxon>Paecilomyces</taxon>
    </lineage>
</organism>
<dbReference type="HOGENOM" id="CLU_004790_4_1_1"/>
<evidence type="ECO:0000256" key="1">
    <source>
        <dbReference type="ARBA" id="ARBA00004141"/>
    </source>
</evidence>
<dbReference type="InterPro" id="IPR000109">
    <property type="entry name" value="POT_fam"/>
</dbReference>
<gene>
    <name evidence="8" type="ORF">PVAR5_4873</name>
</gene>
<dbReference type="Gene3D" id="1.20.1250.20">
    <property type="entry name" value="MFS general substrate transporter like domains"/>
    <property type="match status" value="1"/>
</dbReference>
<evidence type="ECO:0000256" key="3">
    <source>
        <dbReference type="ARBA" id="ARBA00022692"/>
    </source>
</evidence>
<proteinExistence type="inferred from homology"/>
<feature type="transmembrane region" description="Helical" evidence="7">
    <location>
        <begin position="222"/>
        <end position="241"/>
    </location>
</feature>
<dbReference type="Proteomes" id="UP000018001">
    <property type="component" value="Unassembled WGS sequence"/>
</dbReference>
<keyword evidence="3 6" id="KW-0812">Transmembrane</keyword>
<feature type="transmembrane region" description="Helical" evidence="7">
    <location>
        <begin position="402"/>
        <end position="422"/>
    </location>
</feature>
<evidence type="ECO:0000313" key="8">
    <source>
        <dbReference type="EMBL" id="GAD96223.1"/>
    </source>
</evidence>
<evidence type="ECO:0000256" key="4">
    <source>
        <dbReference type="ARBA" id="ARBA00022989"/>
    </source>
</evidence>
<dbReference type="InterPro" id="IPR036259">
    <property type="entry name" value="MFS_trans_sf"/>
</dbReference>
<dbReference type="GO" id="GO:0022857">
    <property type="term" value="F:transmembrane transporter activity"/>
    <property type="evidence" value="ECO:0007669"/>
    <property type="project" value="InterPro"/>
</dbReference>
<feature type="transmembrane region" description="Helical" evidence="7">
    <location>
        <begin position="369"/>
        <end position="390"/>
    </location>
</feature>
<reference evidence="9" key="1">
    <citation type="journal article" date="2014" name="Genome Announc.">
        <title>Draft genome sequence of the formaldehyde-resistant fungus Byssochlamys spectabilis No. 5 (anamorph Paecilomyces variotii No. 5) (NBRC109023).</title>
        <authorList>
            <person name="Oka T."/>
            <person name="Ekino K."/>
            <person name="Fukuda K."/>
            <person name="Nomura Y."/>
        </authorList>
    </citation>
    <scope>NUCLEOTIDE SEQUENCE [LARGE SCALE GENOMIC DNA]</scope>
    <source>
        <strain evidence="9">No. 5 / NBRC 109023</strain>
    </source>
</reference>
<evidence type="ECO:0000256" key="7">
    <source>
        <dbReference type="SAM" id="Phobius"/>
    </source>
</evidence>
<dbReference type="InParanoid" id="V5FVW6"/>